<accession>A0A2V2Z2U8</accession>
<dbReference type="AlphaFoldDB" id="A0A2V2Z2U8"/>
<sequence length="31" mass="3311">MAAHKKEAGRNVLLLLCAFALMSLAINLANI</sequence>
<gene>
    <name evidence="1" type="ORF">DFQ01_10749</name>
</gene>
<name>A0A2V2Z2U8_9BACL</name>
<comment type="caution">
    <text evidence="1">The sequence shown here is derived from an EMBL/GenBank/DDBJ whole genome shotgun (WGS) entry which is preliminary data.</text>
</comment>
<dbReference type="Proteomes" id="UP000246635">
    <property type="component" value="Unassembled WGS sequence"/>
</dbReference>
<proteinExistence type="predicted"/>
<organism evidence="1 2">
    <name type="scientific">Paenibacillus cellulosilyticus</name>
    <dbReference type="NCBI Taxonomy" id="375489"/>
    <lineage>
        <taxon>Bacteria</taxon>
        <taxon>Bacillati</taxon>
        <taxon>Bacillota</taxon>
        <taxon>Bacilli</taxon>
        <taxon>Bacillales</taxon>
        <taxon>Paenibacillaceae</taxon>
        <taxon>Paenibacillus</taxon>
    </lineage>
</organism>
<dbReference type="EMBL" id="QGTQ01000007">
    <property type="protein sequence ID" value="PWW03154.1"/>
    <property type="molecule type" value="Genomic_DNA"/>
</dbReference>
<reference evidence="1 2" key="1">
    <citation type="submission" date="2018-05" db="EMBL/GenBank/DDBJ databases">
        <title>Genomic Encyclopedia of Type Strains, Phase III (KMG-III): the genomes of soil and plant-associated and newly described type strains.</title>
        <authorList>
            <person name="Whitman W."/>
        </authorList>
    </citation>
    <scope>NUCLEOTIDE SEQUENCE [LARGE SCALE GENOMIC DNA]</scope>
    <source>
        <strain evidence="1 2">CECT 5696</strain>
    </source>
</reference>
<evidence type="ECO:0000313" key="2">
    <source>
        <dbReference type="Proteomes" id="UP000246635"/>
    </source>
</evidence>
<evidence type="ECO:0000313" key="1">
    <source>
        <dbReference type="EMBL" id="PWW03154.1"/>
    </source>
</evidence>
<protein>
    <submittedName>
        <fullName evidence="1">Uncharacterized protein</fullName>
    </submittedName>
</protein>
<keyword evidence="2" id="KW-1185">Reference proteome</keyword>